<dbReference type="EMBL" id="JAKGUD010000014">
    <property type="protein sequence ID" value="MCF4143367.1"/>
    <property type="molecule type" value="Genomic_DNA"/>
</dbReference>
<sequence length="232" mass="26214">MGGEREYSLEHEIFLDVLNFIPVVRLHRPILRRSTLGCCNTGNSVCPVRTYLFVGKEKSVIPFILAGIMLYGPYAWCFIRKEPTEGYGLSWTLDRKGLKETLLAITLTLAPLTPLAMRWPGNDLPRSLPSNTVLTLLAAGAVAAVVEEVFFRGWIQTLLSKRTNRNISIVATALLFAMAHLFLKLHWLRFATFFPGLVMGILRDRHRSVAPSAIYHFAGNIWSIWFFPNIPI</sequence>
<feature type="transmembrane region" description="Helical" evidence="1">
    <location>
        <begin position="133"/>
        <end position="155"/>
    </location>
</feature>
<dbReference type="NCBIfam" id="NF040589">
    <property type="entry name" value="Synergist-CPBP"/>
    <property type="match status" value="1"/>
</dbReference>
<keyword evidence="4" id="KW-1185">Reference proteome</keyword>
<dbReference type="InterPro" id="IPR003675">
    <property type="entry name" value="Rce1/LyrA-like_dom"/>
</dbReference>
<dbReference type="Proteomes" id="UP001200430">
    <property type="component" value="Unassembled WGS sequence"/>
</dbReference>
<dbReference type="PANTHER" id="PTHR43592:SF15">
    <property type="entry name" value="CAAX AMINO TERMINAL PROTEASE FAMILY PROTEIN"/>
    <property type="match status" value="1"/>
</dbReference>
<feature type="transmembrane region" description="Helical" evidence="1">
    <location>
        <begin position="208"/>
        <end position="227"/>
    </location>
</feature>
<keyword evidence="1" id="KW-0812">Transmembrane</keyword>
<feature type="transmembrane region" description="Helical" evidence="1">
    <location>
        <begin position="100"/>
        <end position="121"/>
    </location>
</feature>
<keyword evidence="3" id="KW-0378">Hydrolase</keyword>
<dbReference type="GO" id="GO:0006508">
    <property type="term" value="P:proteolysis"/>
    <property type="evidence" value="ECO:0007669"/>
    <property type="project" value="UniProtKB-KW"/>
</dbReference>
<keyword evidence="3" id="KW-0645">Protease</keyword>
<keyword evidence="1" id="KW-1133">Transmembrane helix</keyword>
<gene>
    <name evidence="3" type="ORF">L2W38_11145</name>
</gene>
<reference evidence="3 4" key="1">
    <citation type="submission" date="2022-01" db="EMBL/GenBank/DDBJ databases">
        <title>Dethiosulfovibrio faecalis sp. nov., a novel proteolytic, non-sulfur-reducing bacterium isolated from a marine aquaculture solid waste bioreactor.</title>
        <authorList>
            <person name="Grabowski S."/>
            <person name="Apolinario E."/>
            <person name="Schneider N."/>
            <person name="Marshall C.W."/>
            <person name="Sowers K.R."/>
        </authorList>
    </citation>
    <scope>NUCLEOTIDE SEQUENCE [LARGE SCALE GENOMIC DNA]</scope>
    <source>
        <strain evidence="3 4">DSM 12537</strain>
    </source>
</reference>
<comment type="caution">
    <text evidence="3">The sequence shown here is derived from an EMBL/GenBank/DDBJ whole genome shotgun (WGS) entry which is preliminary data.</text>
</comment>
<accession>A0ABS9EQ96</accession>
<feature type="domain" description="CAAX prenyl protease 2/Lysostaphin resistance protein A-like" evidence="2">
    <location>
        <begin position="130"/>
        <end position="221"/>
    </location>
</feature>
<evidence type="ECO:0000313" key="4">
    <source>
        <dbReference type="Proteomes" id="UP001200430"/>
    </source>
</evidence>
<dbReference type="PANTHER" id="PTHR43592">
    <property type="entry name" value="CAAX AMINO TERMINAL PROTEASE"/>
    <property type="match status" value="1"/>
</dbReference>
<dbReference type="Pfam" id="PF02517">
    <property type="entry name" value="Rce1-like"/>
    <property type="match status" value="1"/>
</dbReference>
<protein>
    <submittedName>
        <fullName evidence="3">SYNERG-CTERM system CAAX-type protease</fullName>
    </submittedName>
</protein>
<proteinExistence type="predicted"/>
<name>A0ABS9EQ96_9BACT</name>
<dbReference type="GO" id="GO:0008233">
    <property type="term" value="F:peptidase activity"/>
    <property type="evidence" value="ECO:0007669"/>
    <property type="project" value="UniProtKB-KW"/>
</dbReference>
<organism evidence="3 4">
    <name type="scientific">Dethiosulfovibrio marinus</name>
    <dbReference type="NCBI Taxonomy" id="133532"/>
    <lineage>
        <taxon>Bacteria</taxon>
        <taxon>Thermotogati</taxon>
        <taxon>Synergistota</taxon>
        <taxon>Synergistia</taxon>
        <taxon>Synergistales</taxon>
        <taxon>Dethiosulfovibrionaceae</taxon>
        <taxon>Dethiosulfovibrio</taxon>
    </lineage>
</organism>
<evidence type="ECO:0000256" key="1">
    <source>
        <dbReference type="SAM" id="Phobius"/>
    </source>
</evidence>
<feature type="transmembrane region" description="Helical" evidence="1">
    <location>
        <begin position="167"/>
        <end position="188"/>
    </location>
</feature>
<evidence type="ECO:0000259" key="2">
    <source>
        <dbReference type="Pfam" id="PF02517"/>
    </source>
</evidence>
<evidence type="ECO:0000313" key="3">
    <source>
        <dbReference type="EMBL" id="MCF4143367.1"/>
    </source>
</evidence>
<keyword evidence="1" id="KW-0472">Membrane</keyword>
<feature type="transmembrane region" description="Helical" evidence="1">
    <location>
        <begin position="60"/>
        <end position="79"/>
    </location>
</feature>